<proteinExistence type="predicted"/>
<keyword evidence="1" id="KW-0732">Signal</keyword>
<feature type="chain" id="PRO_5042205215" description="Membrane-associated protein" evidence="1">
    <location>
        <begin position="23"/>
        <end position="621"/>
    </location>
</feature>
<feature type="signal peptide" evidence="1">
    <location>
        <begin position="1"/>
        <end position="22"/>
    </location>
</feature>
<dbReference type="PANTHER" id="PTHR46534">
    <property type="entry name" value="IGGFC_BINDING DOMAIN-CONTAINING PROTEIN"/>
    <property type="match status" value="1"/>
</dbReference>
<sequence>MFKANLPVLVVCLAAQVVKTHGIQDGRQYDLLTPSIFGFDVKVHLGAQAGGGVEQVTGFNTGTATDTQSSTVASSITVSDALFSLLSSSCNVYAKIQFISGTSMDGYLPLPVTSQGTAFVVSTWNTGTSYIAIRCGSQSATLTINIPTNASPSTSVTVSGATLTPGDSISVQVSSNQELLVTSAGFALDGVQILSTQPISLWAGNKDATVLGIGQITTLVEMFPPSNYFSNTYIVQIPAGLMLSMLKVIALASGTTVTQTSTGGVVTSNTLATAGDVWTISQIGTVQLVGTAPIIVTQYLPAAGGSNYASMTLILSTNKWLSSYLVYGLNSHSSGSQVACIAILTTQVWQLTATRLTDGTDITYLLTFTSFSSTAYSTAILTLTDSSVIYLQTTDGSYFQVVQYGGISDSGGAYAFPTGALVTCNESIPTSTSSSTTSTKASRIVSFLPDLALFAIAAVSALVVLGVTAEAVRRWKLGIPMKTLNQDSTKTVDKGSAVSRPYSGYCSDEASFKKPCMTIIGNSTVPFHEDGPKSHHFRSKAPTDSSYIQILDSSSKVTKGRESFPRLRSGDIFATVLGKTVQVGRLGNATQALWLTQYHHLDRCHWAGYRDPSMSASAPTL</sequence>
<name>A0AAE1DQR6_9GAST</name>
<gene>
    <name evidence="2" type="ORF">RRG08_015815</name>
</gene>
<dbReference type="EMBL" id="JAWDGP010002837">
    <property type="protein sequence ID" value="KAK3779414.1"/>
    <property type="molecule type" value="Genomic_DNA"/>
</dbReference>
<organism evidence="2 3">
    <name type="scientific">Elysia crispata</name>
    <name type="common">lettuce slug</name>
    <dbReference type="NCBI Taxonomy" id="231223"/>
    <lineage>
        <taxon>Eukaryota</taxon>
        <taxon>Metazoa</taxon>
        <taxon>Spiralia</taxon>
        <taxon>Lophotrochozoa</taxon>
        <taxon>Mollusca</taxon>
        <taxon>Gastropoda</taxon>
        <taxon>Heterobranchia</taxon>
        <taxon>Euthyneura</taxon>
        <taxon>Panpulmonata</taxon>
        <taxon>Sacoglossa</taxon>
        <taxon>Placobranchoidea</taxon>
        <taxon>Plakobranchidae</taxon>
        <taxon>Elysia</taxon>
    </lineage>
</organism>
<dbReference type="PANTHER" id="PTHR46534:SF1">
    <property type="entry name" value="IGGFC-BINDING PROTEIN N-TERMINAL DOMAIN-CONTAINING PROTEIN"/>
    <property type="match status" value="1"/>
</dbReference>
<comment type="caution">
    <text evidence="2">The sequence shown here is derived from an EMBL/GenBank/DDBJ whole genome shotgun (WGS) entry which is preliminary data.</text>
</comment>
<dbReference type="Proteomes" id="UP001283361">
    <property type="component" value="Unassembled WGS sequence"/>
</dbReference>
<dbReference type="AlphaFoldDB" id="A0AAE1DQR6"/>
<reference evidence="2" key="1">
    <citation type="journal article" date="2023" name="G3 (Bethesda)">
        <title>A reference genome for the long-term kleptoplast-retaining sea slug Elysia crispata morphotype clarki.</title>
        <authorList>
            <person name="Eastman K.E."/>
            <person name="Pendleton A.L."/>
            <person name="Shaikh M.A."/>
            <person name="Suttiyut T."/>
            <person name="Ogas R."/>
            <person name="Tomko P."/>
            <person name="Gavelis G."/>
            <person name="Widhalm J.R."/>
            <person name="Wisecaver J.H."/>
        </authorList>
    </citation>
    <scope>NUCLEOTIDE SEQUENCE</scope>
    <source>
        <strain evidence="2">ECLA1</strain>
    </source>
</reference>
<evidence type="ECO:0000256" key="1">
    <source>
        <dbReference type="SAM" id="SignalP"/>
    </source>
</evidence>
<evidence type="ECO:0008006" key="4">
    <source>
        <dbReference type="Google" id="ProtNLM"/>
    </source>
</evidence>
<protein>
    <recommendedName>
        <fullName evidence="4">Membrane-associated protein</fullName>
    </recommendedName>
</protein>
<evidence type="ECO:0000313" key="2">
    <source>
        <dbReference type="EMBL" id="KAK3779414.1"/>
    </source>
</evidence>
<keyword evidence="3" id="KW-1185">Reference proteome</keyword>
<evidence type="ECO:0000313" key="3">
    <source>
        <dbReference type="Proteomes" id="UP001283361"/>
    </source>
</evidence>
<accession>A0AAE1DQR6</accession>